<reference evidence="2 3" key="1">
    <citation type="journal article" date="2023" name="Plants (Basel)">
        <title>Bridging the Gap: Combining Genomics and Transcriptomics Approaches to Understand Stylosanthes scabra, an Orphan Legume from the Brazilian Caatinga.</title>
        <authorList>
            <person name="Ferreira-Neto J.R.C."/>
            <person name="da Silva M.D."/>
            <person name="Binneck E."/>
            <person name="de Melo N.F."/>
            <person name="da Silva R.H."/>
            <person name="de Melo A.L.T.M."/>
            <person name="Pandolfi V."/>
            <person name="Bustamante F.O."/>
            <person name="Brasileiro-Vidal A.C."/>
            <person name="Benko-Iseppon A.M."/>
        </authorList>
    </citation>
    <scope>NUCLEOTIDE SEQUENCE [LARGE SCALE GENOMIC DNA]</scope>
    <source>
        <tissue evidence="2">Leaves</tissue>
    </source>
</reference>
<feature type="region of interest" description="Disordered" evidence="1">
    <location>
        <begin position="1"/>
        <end position="29"/>
    </location>
</feature>
<sequence length="102" mass="10963">MEKEVDVNENGSRNSELGLWDSRSNMGGITIKPKTRVSIVREVENREEGEVTQRRRQPSQPAAASTVVPSQPTVASTVALSQPAATTQQPLHAASQTAATTH</sequence>
<gene>
    <name evidence="2" type="ORF">PIB30_076700</name>
</gene>
<evidence type="ECO:0000313" key="2">
    <source>
        <dbReference type="EMBL" id="MED6223708.1"/>
    </source>
</evidence>
<feature type="compositionally biased region" description="Basic and acidic residues" evidence="1">
    <location>
        <begin position="41"/>
        <end position="53"/>
    </location>
</feature>
<comment type="caution">
    <text evidence="2">The sequence shown here is derived from an EMBL/GenBank/DDBJ whole genome shotgun (WGS) entry which is preliminary data.</text>
</comment>
<evidence type="ECO:0000313" key="3">
    <source>
        <dbReference type="Proteomes" id="UP001341840"/>
    </source>
</evidence>
<dbReference type="EMBL" id="JASCZI010272872">
    <property type="protein sequence ID" value="MED6223708.1"/>
    <property type="molecule type" value="Genomic_DNA"/>
</dbReference>
<organism evidence="2 3">
    <name type="scientific">Stylosanthes scabra</name>
    <dbReference type="NCBI Taxonomy" id="79078"/>
    <lineage>
        <taxon>Eukaryota</taxon>
        <taxon>Viridiplantae</taxon>
        <taxon>Streptophyta</taxon>
        <taxon>Embryophyta</taxon>
        <taxon>Tracheophyta</taxon>
        <taxon>Spermatophyta</taxon>
        <taxon>Magnoliopsida</taxon>
        <taxon>eudicotyledons</taxon>
        <taxon>Gunneridae</taxon>
        <taxon>Pentapetalae</taxon>
        <taxon>rosids</taxon>
        <taxon>fabids</taxon>
        <taxon>Fabales</taxon>
        <taxon>Fabaceae</taxon>
        <taxon>Papilionoideae</taxon>
        <taxon>50 kb inversion clade</taxon>
        <taxon>dalbergioids sensu lato</taxon>
        <taxon>Dalbergieae</taxon>
        <taxon>Pterocarpus clade</taxon>
        <taxon>Stylosanthes</taxon>
    </lineage>
</organism>
<name>A0ABU6ZNX0_9FABA</name>
<dbReference type="Proteomes" id="UP001341840">
    <property type="component" value="Unassembled WGS sequence"/>
</dbReference>
<protein>
    <submittedName>
        <fullName evidence="2">Uncharacterized protein</fullName>
    </submittedName>
</protein>
<proteinExistence type="predicted"/>
<accession>A0ABU6ZNX0</accession>
<feature type="compositionally biased region" description="Polar residues" evidence="1">
    <location>
        <begin position="58"/>
        <end position="102"/>
    </location>
</feature>
<keyword evidence="3" id="KW-1185">Reference proteome</keyword>
<feature type="region of interest" description="Disordered" evidence="1">
    <location>
        <begin position="41"/>
        <end position="102"/>
    </location>
</feature>
<evidence type="ECO:0000256" key="1">
    <source>
        <dbReference type="SAM" id="MobiDB-lite"/>
    </source>
</evidence>